<organism evidence="1 2">
    <name type="scientific">Paenibacillus mesotrionivorans</name>
    <dbReference type="NCBI Taxonomy" id="3160968"/>
    <lineage>
        <taxon>Bacteria</taxon>
        <taxon>Bacillati</taxon>
        <taxon>Bacillota</taxon>
        <taxon>Bacilli</taxon>
        <taxon>Bacillales</taxon>
        <taxon>Paenibacillaceae</taxon>
        <taxon>Paenibacillus</taxon>
    </lineage>
</organism>
<accession>A0ACC7P069</accession>
<keyword evidence="1" id="KW-0378">Hydrolase</keyword>
<comment type="caution">
    <text evidence="1">The sequence shown here is derived from an EMBL/GenBank/DDBJ whole genome shotgun (WGS) entry which is preliminary data.</text>
</comment>
<dbReference type="Proteomes" id="UP001631969">
    <property type="component" value="Unassembled WGS sequence"/>
</dbReference>
<evidence type="ECO:0000313" key="2">
    <source>
        <dbReference type="Proteomes" id="UP001631969"/>
    </source>
</evidence>
<keyword evidence="2" id="KW-1185">Reference proteome</keyword>
<gene>
    <name evidence="1" type="ORF">ACI1P1_05225</name>
</gene>
<proteinExistence type="predicted"/>
<name>A0ACC7P069_9BACL</name>
<reference evidence="1" key="1">
    <citation type="submission" date="2024-12" db="EMBL/GenBank/DDBJ databases">
        <authorList>
            <person name="Wu N."/>
        </authorList>
    </citation>
    <scope>NUCLEOTIDE SEQUENCE</scope>
    <source>
        <strain evidence="1">P15</strain>
    </source>
</reference>
<evidence type="ECO:0000313" key="1">
    <source>
        <dbReference type="EMBL" id="MFM9327702.1"/>
    </source>
</evidence>
<protein>
    <submittedName>
        <fullName evidence="1">Alpha/beta fold hydrolase</fullName>
    </submittedName>
</protein>
<sequence length="292" mass="32437">MPMAFVNGTRLHYHVDGRGIPLVFIHPPLLNQEIFNYQKAQLSDSFKIITFDIRGHGLSEPSPAPVTYSLIVEDMRQLLEHLDIREAVVCGYSTGGGIALEAMLTHPQTFTGGILISAMSEASDWYLKGRIRAASGLSRIKAKRLLGGLVGWGNADMSLTFSNLYKGAVEGDSRNIREYYDHSLTYACTDQLSSIQQPVLLLYGEKDVGFHRYARLLEARLPYRDLIFIEKATHQLPTKAPRTMNRIVEQWVSRHFGGAVRKPARAAASPAEEMVTVPAGDISAGRETTHQL</sequence>
<dbReference type="EMBL" id="JBJURJ010000003">
    <property type="protein sequence ID" value="MFM9327702.1"/>
    <property type="molecule type" value="Genomic_DNA"/>
</dbReference>